<sequence length="432" mass="50207">MRVRLKDYKVQFFRYPCRRLLIVLNFDEVFYIIAMKYYKKYYMLFVIMIIFSAVNCTEEFEPKTEIFESLLVIEGNITDELKRHEILLSKTFRFEEENSSLGESNAEVMVVDNKGNEFIFEETTPGVYRSISPFQAVSGREYTLSIRTNDEKSYISSPMILPVKNEIDNLYVERMTNDEGLEGVGIFVDNFDPSGNASFYRYEFEETYRFNAPSFNDEDIVLDSEDPFVIDFVPRPQNKRTCYKTDVSQGIIITKTEDFDENRVSKFLVRFIGVDDYRNSDRYSILVHQFVQSREAHSFYENVKSFSSSVTLFSQTQPGFIEGNINSVDNSDENVLGFFQVTSTTTKRIFFNYRDFFPTEPIPPFFVGCESFAPIIVPIPVALINELNADRYLFDGETGVNNIFEGPYLLVPKICGDCTVLGTNKRPDFWED</sequence>
<keyword evidence="1" id="KW-0812">Transmembrane</keyword>
<dbReference type="Pfam" id="PF14054">
    <property type="entry name" value="DUF4249"/>
    <property type="match status" value="1"/>
</dbReference>
<proteinExistence type="predicted"/>
<organism evidence="2 3">
    <name type="scientific">Aquimarina algiphila</name>
    <dbReference type="NCBI Taxonomy" id="2047982"/>
    <lineage>
        <taxon>Bacteria</taxon>
        <taxon>Pseudomonadati</taxon>
        <taxon>Bacteroidota</taxon>
        <taxon>Flavobacteriia</taxon>
        <taxon>Flavobacteriales</taxon>
        <taxon>Flavobacteriaceae</taxon>
        <taxon>Aquimarina</taxon>
    </lineage>
</organism>
<dbReference type="InterPro" id="IPR025345">
    <property type="entry name" value="DUF4249"/>
</dbReference>
<accession>A0A554VMS9</accession>
<dbReference type="AlphaFoldDB" id="A0A554VMS9"/>
<evidence type="ECO:0000313" key="3">
    <source>
        <dbReference type="Proteomes" id="UP000318833"/>
    </source>
</evidence>
<evidence type="ECO:0000313" key="2">
    <source>
        <dbReference type="EMBL" id="TSE09617.1"/>
    </source>
</evidence>
<evidence type="ECO:0000256" key="1">
    <source>
        <dbReference type="SAM" id="Phobius"/>
    </source>
</evidence>
<keyword evidence="1" id="KW-0472">Membrane</keyword>
<feature type="transmembrane region" description="Helical" evidence="1">
    <location>
        <begin position="20"/>
        <end position="38"/>
    </location>
</feature>
<keyword evidence="1" id="KW-1133">Transmembrane helix</keyword>
<dbReference type="OrthoDB" id="1062680at2"/>
<comment type="caution">
    <text evidence="2">The sequence shown here is derived from an EMBL/GenBank/DDBJ whole genome shotgun (WGS) entry which is preliminary data.</text>
</comment>
<protein>
    <submittedName>
        <fullName evidence="2">DUF4249 domain-containing protein</fullName>
    </submittedName>
</protein>
<dbReference type="Proteomes" id="UP000318833">
    <property type="component" value="Unassembled WGS sequence"/>
</dbReference>
<dbReference type="EMBL" id="VLNR01000012">
    <property type="protein sequence ID" value="TSE09617.1"/>
    <property type="molecule type" value="Genomic_DNA"/>
</dbReference>
<keyword evidence="3" id="KW-1185">Reference proteome</keyword>
<gene>
    <name evidence="2" type="ORF">FOF46_07865</name>
</gene>
<name>A0A554VMS9_9FLAO</name>
<reference evidence="2 3" key="1">
    <citation type="submission" date="2019-07" db="EMBL/GenBank/DDBJ databases">
        <title>The draft genome sequence of Aquimarina algiphila M91.</title>
        <authorList>
            <person name="Meng X."/>
        </authorList>
    </citation>
    <scope>NUCLEOTIDE SEQUENCE [LARGE SCALE GENOMIC DNA]</scope>
    <source>
        <strain evidence="2 3">M91</strain>
    </source>
</reference>